<name>A0A1I5DG75_9GAMM</name>
<dbReference type="STRING" id="53341.SAMN05421579_14018"/>
<reference evidence="2" key="1">
    <citation type="submission" date="2016-10" db="EMBL/GenBank/DDBJ databases">
        <authorList>
            <person name="Varghese N."/>
            <person name="Submissions S."/>
        </authorList>
    </citation>
    <scope>NUCLEOTIDE SEQUENCE [LARGE SCALE GENOMIC DNA]</scope>
    <source>
        <strain evidence="2">DSM 16522</strain>
    </source>
</reference>
<evidence type="ECO:0000313" key="2">
    <source>
        <dbReference type="Proteomes" id="UP000199011"/>
    </source>
</evidence>
<accession>A0A1I5DG75</accession>
<organism evidence="1 2">
    <name type="scientific">Xenorhabdus japonica</name>
    <dbReference type="NCBI Taxonomy" id="53341"/>
    <lineage>
        <taxon>Bacteria</taxon>
        <taxon>Pseudomonadati</taxon>
        <taxon>Pseudomonadota</taxon>
        <taxon>Gammaproteobacteria</taxon>
        <taxon>Enterobacterales</taxon>
        <taxon>Morganellaceae</taxon>
        <taxon>Xenorhabdus</taxon>
    </lineage>
</organism>
<proteinExistence type="predicted"/>
<evidence type="ECO:0008006" key="3">
    <source>
        <dbReference type="Google" id="ProtNLM"/>
    </source>
</evidence>
<protein>
    <recommendedName>
        <fullName evidence="3">Bacteriophage protein</fullName>
    </recommendedName>
</protein>
<sequence length="153" mass="16188">MNPKLAHLKRIYDELGKKQVKVGFFAQSQYSDGTPMAYVATIQELGYPAGGIPPRPFMRSAMSENQAKYSGLMAHAAQAAINGDISVSAGLTQVGSVSAGDIKLAIRAVTTPPLKDSTIAARAGRHNKGKATNKPLVDTGQMLQAVAFTVEDK</sequence>
<keyword evidence="2" id="KW-1185">Reference proteome</keyword>
<dbReference type="Proteomes" id="UP000199011">
    <property type="component" value="Unassembled WGS sequence"/>
</dbReference>
<dbReference type="EMBL" id="FOVO01000040">
    <property type="protein sequence ID" value="SFN98274.1"/>
    <property type="molecule type" value="Genomic_DNA"/>
</dbReference>
<dbReference type="AlphaFoldDB" id="A0A1I5DG75"/>
<evidence type="ECO:0000313" key="1">
    <source>
        <dbReference type="EMBL" id="SFN98274.1"/>
    </source>
</evidence>
<gene>
    <name evidence="1" type="ORF">SAMN05421579_14018</name>
</gene>
<dbReference type="RefSeq" id="WP_175486149.1">
    <property type="nucleotide sequence ID" value="NZ_CAWRAH010000085.1"/>
</dbReference>